<evidence type="ECO:0000256" key="9">
    <source>
        <dbReference type="ARBA" id="ARBA00022989"/>
    </source>
</evidence>
<dbReference type="RefSeq" id="WP_138845414.1">
    <property type="nucleotide sequence ID" value="NZ_VCPD01000010.1"/>
</dbReference>
<keyword evidence="12" id="KW-0175">Coiled coil</keyword>
<keyword evidence="17" id="KW-1185">Reference proteome</keyword>
<evidence type="ECO:0000259" key="15">
    <source>
        <dbReference type="SMART" id="SM00887"/>
    </source>
</evidence>
<evidence type="ECO:0000256" key="6">
    <source>
        <dbReference type="ARBA" id="ARBA00022692"/>
    </source>
</evidence>
<feature type="domain" description="Cytochrome c-552/DMSO reductase-like haem-binding" evidence="15">
    <location>
        <begin position="288"/>
        <end position="584"/>
    </location>
</feature>
<dbReference type="InterPro" id="IPR038266">
    <property type="entry name" value="NapC/NirT_cytc_sf"/>
</dbReference>
<dbReference type="SUPFAM" id="SSF48695">
    <property type="entry name" value="Multiheme cytochromes"/>
    <property type="match status" value="1"/>
</dbReference>
<keyword evidence="3" id="KW-0813">Transport</keyword>
<comment type="caution">
    <text evidence="16">The sequence shown here is derived from an EMBL/GenBank/DDBJ whole genome shotgun (WGS) entry which is preliminary data.</text>
</comment>
<keyword evidence="11 14" id="KW-0472">Membrane</keyword>
<organism evidence="16 17">
    <name type="scientific">Ruegeria sediminis</name>
    <dbReference type="NCBI Taxonomy" id="2583820"/>
    <lineage>
        <taxon>Bacteria</taxon>
        <taxon>Pseudomonadati</taxon>
        <taxon>Pseudomonadota</taxon>
        <taxon>Alphaproteobacteria</taxon>
        <taxon>Rhodobacterales</taxon>
        <taxon>Roseobacteraceae</taxon>
        <taxon>Ruegeria</taxon>
    </lineage>
</organism>
<reference evidence="16 17" key="1">
    <citation type="submission" date="2019-05" db="EMBL/GenBank/DDBJ databases">
        <title>Ruegeria sp. nov., isolated from tidal flat.</title>
        <authorList>
            <person name="Kim W."/>
        </authorList>
    </citation>
    <scope>NUCLEOTIDE SEQUENCE [LARGE SCALE GENOMIC DNA]</scope>
    <source>
        <strain evidence="16 17">CAU 1488</strain>
    </source>
</reference>
<evidence type="ECO:0000256" key="12">
    <source>
        <dbReference type="SAM" id="Coils"/>
    </source>
</evidence>
<keyword evidence="7" id="KW-0479">Metal-binding</keyword>
<dbReference type="SMART" id="SM00887">
    <property type="entry name" value="EB_dh"/>
    <property type="match status" value="1"/>
</dbReference>
<evidence type="ECO:0000256" key="11">
    <source>
        <dbReference type="ARBA" id="ARBA00023136"/>
    </source>
</evidence>
<evidence type="ECO:0000256" key="7">
    <source>
        <dbReference type="ARBA" id="ARBA00022723"/>
    </source>
</evidence>
<keyword evidence="4" id="KW-1003">Cell membrane</keyword>
<feature type="region of interest" description="Disordered" evidence="13">
    <location>
        <begin position="262"/>
        <end position="281"/>
    </location>
</feature>
<name>A0ABY2WT43_9RHOB</name>
<accession>A0ABY2WT43</accession>
<dbReference type="Pfam" id="PF03264">
    <property type="entry name" value="Cytochrom_NNT"/>
    <property type="match status" value="1"/>
</dbReference>
<evidence type="ECO:0000256" key="14">
    <source>
        <dbReference type="SAM" id="Phobius"/>
    </source>
</evidence>
<feature type="coiled-coil region" evidence="12">
    <location>
        <begin position="215"/>
        <end position="249"/>
    </location>
</feature>
<keyword evidence="6 14" id="KW-0812">Transmembrane</keyword>
<keyword evidence="8" id="KW-0249">Electron transport</keyword>
<keyword evidence="10" id="KW-0408">Iron</keyword>
<dbReference type="InterPro" id="IPR036280">
    <property type="entry name" value="Multihaem_cyt_sf"/>
</dbReference>
<proteinExistence type="inferred from homology"/>
<evidence type="ECO:0000256" key="8">
    <source>
        <dbReference type="ARBA" id="ARBA00022982"/>
    </source>
</evidence>
<comment type="similarity">
    <text evidence="2">Belongs to the NapC/NirT/NrfH family.</text>
</comment>
<evidence type="ECO:0000313" key="16">
    <source>
        <dbReference type="EMBL" id="TMV03354.1"/>
    </source>
</evidence>
<dbReference type="Pfam" id="PF09459">
    <property type="entry name" value="EB_dh"/>
    <property type="match status" value="1"/>
</dbReference>
<evidence type="ECO:0000256" key="1">
    <source>
        <dbReference type="ARBA" id="ARBA00004236"/>
    </source>
</evidence>
<keyword evidence="9 14" id="KW-1133">Transmembrane helix</keyword>
<comment type="subcellular location">
    <subcellularLocation>
        <location evidence="1">Cell membrane</location>
    </subcellularLocation>
</comment>
<evidence type="ECO:0000256" key="13">
    <source>
        <dbReference type="SAM" id="MobiDB-lite"/>
    </source>
</evidence>
<gene>
    <name evidence="16" type="ORF">FGK63_19455</name>
</gene>
<dbReference type="Gene3D" id="2.60.40.1190">
    <property type="match status" value="1"/>
</dbReference>
<dbReference type="EMBL" id="VCPD01000010">
    <property type="protein sequence ID" value="TMV03354.1"/>
    <property type="molecule type" value="Genomic_DNA"/>
</dbReference>
<dbReference type="Gene3D" id="1.10.3820.10">
    <property type="entry name" value="Di-heme elbow motif domain"/>
    <property type="match status" value="1"/>
</dbReference>
<feature type="transmembrane region" description="Helical" evidence="14">
    <location>
        <begin position="17"/>
        <end position="41"/>
    </location>
</feature>
<dbReference type="InterPro" id="IPR051174">
    <property type="entry name" value="Cytochrome_c-type_ET"/>
</dbReference>
<dbReference type="Proteomes" id="UP001193035">
    <property type="component" value="Unassembled WGS sequence"/>
</dbReference>
<evidence type="ECO:0000256" key="3">
    <source>
        <dbReference type="ARBA" id="ARBA00022448"/>
    </source>
</evidence>
<dbReference type="InterPro" id="IPR005126">
    <property type="entry name" value="NapC/NirT_cyt_c_N"/>
</dbReference>
<evidence type="ECO:0000256" key="10">
    <source>
        <dbReference type="ARBA" id="ARBA00023004"/>
    </source>
</evidence>
<evidence type="ECO:0000313" key="17">
    <source>
        <dbReference type="Proteomes" id="UP001193035"/>
    </source>
</evidence>
<evidence type="ECO:0000256" key="4">
    <source>
        <dbReference type="ARBA" id="ARBA00022475"/>
    </source>
</evidence>
<dbReference type="PANTHER" id="PTHR30333:SF1">
    <property type="entry name" value="CYTOCHROME C-TYPE PROTEIN NAPC"/>
    <property type="match status" value="1"/>
</dbReference>
<keyword evidence="5" id="KW-0349">Heme</keyword>
<dbReference type="PANTHER" id="PTHR30333">
    <property type="entry name" value="CYTOCHROME C-TYPE PROTEIN"/>
    <property type="match status" value="1"/>
</dbReference>
<dbReference type="InterPro" id="IPR019020">
    <property type="entry name" value="Cyt-c552/DMSO_Rdtase_haem-bd"/>
</dbReference>
<evidence type="ECO:0000256" key="2">
    <source>
        <dbReference type="ARBA" id="ARBA00007395"/>
    </source>
</evidence>
<protein>
    <submittedName>
        <fullName evidence="16">Cytochrome C552</fullName>
    </submittedName>
</protein>
<sequence length="603" mass="65264">MTQPTDKEEKKPIWRRYFLWGMPLAGLAGAFVAGIIFWGGFNTAMEATNTKEFCISCHEMENFVYEEYKGTIHDVNRSGVGAVCSDCHVPKDWTHKIIRKIKASRELYGKMVGTINTREKFEAKRLHLAMNEWERMKANDSRECRNCHNFESMMPEFQKPRARQQHLNAMEAGQTCIDCHKGIAHSDARDRAAEEYLEKLEAPNPKFVREIPAAYLESLARIEAKEAEAAEAEKAAKQAQQEAVQAQIAAAVDSAVAEERAKANGEASGSDGAGGAGAAAAGGDVASNIDWNAVAGAEMKLFYPGQASFEWVQNGKNHGGARPLTKGGDACSTCHAKELDAIGNKLVAGGDLEPTPIPGKRGVIDATVQAAHDGENLYVRMQWPDAGHNPAPFVDGGKMDPENQIKVAMMITGTGIEMGDQVGCWASCHADNTFMPFDPGADAIAANGDVAGRLQAEGTVTKYLSESRTDIEIKGRGDKPLGGWDLLKAEAEIEQYLKDGTYLDLLRVYADGSASNGYLLERRVENDGEIAAEASLDGGMWTVVFSRPLDNGAPGDVPLVPGQTYTVGFAIHDDFAAARFHHVTLDTSLALDDASAIINVVKQ</sequence>
<evidence type="ECO:0000256" key="5">
    <source>
        <dbReference type="ARBA" id="ARBA00022617"/>
    </source>
</evidence>